<keyword evidence="6" id="KW-0479">Metal-binding</keyword>
<evidence type="ECO:0000256" key="5">
    <source>
        <dbReference type="ARBA" id="ARBA00022023"/>
    </source>
</evidence>
<dbReference type="EC" id="3.2.2.31" evidence="4"/>
<evidence type="ECO:0000313" key="15">
    <source>
        <dbReference type="Proteomes" id="UP001582793"/>
    </source>
</evidence>
<evidence type="ECO:0000256" key="6">
    <source>
        <dbReference type="ARBA" id="ARBA00022723"/>
    </source>
</evidence>
<dbReference type="Pfam" id="PF00730">
    <property type="entry name" value="HhH-GPD"/>
    <property type="match status" value="1"/>
</dbReference>
<dbReference type="RefSeq" id="WP_375735588.1">
    <property type="nucleotide sequence ID" value="NZ_JBCGDC010000075.1"/>
</dbReference>
<keyword evidence="12" id="KW-0326">Glycosidase</keyword>
<dbReference type="PROSITE" id="PS01155">
    <property type="entry name" value="ENDONUCLEASE_III_2"/>
    <property type="match status" value="1"/>
</dbReference>
<reference evidence="14 15" key="1">
    <citation type="submission" date="2024-04" db="EMBL/GenBank/DDBJ databases">
        <title>Polymorphospora sp. isolated from Baiyangdian Lake in Xiong'an New Area.</title>
        <authorList>
            <person name="Zhang X."/>
            <person name="Liu J."/>
        </authorList>
    </citation>
    <scope>NUCLEOTIDE SEQUENCE [LARGE SCALE GENOMIC DNA]</scope>
    <source>
        <strain evidence="14 15">2-325</strain>
    </source>
</reference>
<evidence type="ECO:0000313" key="14">
    <source>
        <dbReference type="EMBL" id="MFB6395972.1"/>
    </source>
</evidence>
<evidence type="ECO:0000256" key="9">
    <source>
        <dbReference type="ARBA" id="ARBA00023004"/>
    </source>
</evidence>
<dbReference type="PANTHER" id="PTHR42944">
    <property type="entry name" value="ADENINE DNA GLYCOSYLASE"/>
    <property type="match status" value="1"/>
</dbReference>
<dbReference type="InterPro" id="IPR004036">
    <property type="entry name" value="Endonuclease-III-like_CS2"/>
</dbReference>
<evidence type="ECO:0000256" key="11">
    <source>
        <dbReference type="ARBA" id="ARBA00023204"/>
    </source>
</evidence>
<dbReference type="SUPFAM" id="SSF48150">
    <property type="entry name" value="DNA-glycosylase"/>
    <property type="match status" value="1"/>
</dbReference>
<keyword evidence="7" id="KW-0227">DNA damage</keyword>
<evidence type="ECO:0000256" key="12">
    <source>
        <dbReference type="ARBA" id="ARBA00023295"/>
    </source>
</evidence>
<evidence type="ECO:0000256" key="8">
    <source>
        <dbReference type="ARBA" id="ARBA00022801"/>
    </source>
</evidence>
<comment type="similarity">
    <text evidence="3">Belongs to the Nth/MutY family.</text>
</comment>
<comment type="caution">
    <text evidence="14">The sequence shown here is derived from an EMBL/GenBank/DDBJ whole genome shotgun (WGS) entry which is preliminary data.</text>
</comment>
<name>A0ABV5CVK1_9ACTN</name>
<dbReference type="PANTHER" id="PTHR42944:SF1">
    <property type="entry name" value="ADENINE DNA GLYCOSYLASE"/>
    <property type="match status" value="1"/>
</dbReference>
<keyword evidence="9" id="KW-0408">Iron</keyword>
<dbReference type="CDD" id="cd00056">
    <property type="entry name" value="ENDO3c"/>
    <property type="match status" value="1"/>
</dbReference>
<keyword evidence="8" id="KW-0378">Hydrolase</keyword>
<keyword evidence="11" id="KW-0234">DNA repair</keyword>
<dbReference type="InterPro" id="IPR000445">
    <property type="entry name" value="HhH_motif"/>
</dbReference>
<dbReference type="InterPro" id="IPR023170">
    <property type="entry name" value="HhH_base_excis_C"/>
</dbReference>
<dbReference type="Gene3D" id="1.10.1670.10">
    <property type="entry name" value="Helix-hairpin-Helix base-excision DNA repair enzymes (C-terminal)"/>
    <property type="match status" value="1"/>
</dbReference>
<dbReference type="InterPro" id="IPR003265">
    <property type="entry name" value="HhH-GPD_domain"/>
</dbReference>
<dbReference type="InterPro" id="IPR044298">
    <property type="entry name" value="MIG/MutY"/>
</dbReference>
<feature type="domain" description="HhH-GPD" evidence="13">
    <location>
        <begin position="39"/>
        <end position="191"/>
    </location>
</feature>
<evidence type="ECO:0000256" key="4">
    <source>
        <dbReference type="ARBA" id="ARBA00012045"/>
    </source>
</evidence>
<evidence type="ECO:0000256" key="2">
    <source>
        <dbReference type="ARBA" id="ARBA00001966"/>
    </source>
</evidence>
<dbReference type="Gene3D" id="1.10.340.30">
    <property type="entry name" value="Hypothetical protein, domain 2"/>
    <property type="match status" value="1"/>
</dbReference>
<evidence type="ECO:0000256" key="1">
    <source>
        <dbReference type="ARBA" id="ARBA00000843"/>
    </source>
</evidence>
<keyword evidence="10" id="KW-0411">Iron-sulfur</keyword>
<comment type="catalytic activity">
    <reaction evidence="1">
        <text>Hydrolyzes free adenine bases from 7,8-dihydro-8-oxoguanine:adenine mismatched double-stranded DNA, leaving an apurinic site.</text>
        <dbReference type="EC" id="3.2.2.31"/>
    </reaction>
</comment>
<organism evidence="14 15">
    <name type="scientific">Polymorphospora lycopeni</name>
    <dbReference type="NCBI Taxonomy" id="3140240"/>
    <lineage>
        <taxon>Bacteria</taxon>
        <taxon>Bacillati</taxon>
        <taxon>Actinomycetota</taxon>
        <taxon>Actinomycetes</taxon>
        <taxon>Micromonosporales</taxon>
        <taxon>Micromonosporaceae</taxon>
        <taxon>Polymorphospora</taxon>
    </lineage>
</organism>
<comment type="cofactor">
    <cofactor evidence="2">
        <name>[4Fe-4S] cluster</name>
        <dbReference type="ChEBI" id="CHEBI:49883"/>
    </cofactor>
</comment>
<dbReference type="EMBL" id="JBCGDC010000075">
    <property type="protein sequence ID" value="MFB6395972.1"/>
    <property type="molecule type" value="Genomic_DNA"/>
</dbReference>
<sequence length="315" mass="34049">MAEKELAATAMRWFDENARDLPWREPDVGAWAILVSEVMLQQTPVVRVLPAWRAWLARWPVPAALAADPPAEAIRMWGRLGYPRRALRLRECAVAIVERHGGQVPTQLDELLALPGVGTYTARAVAAFAYGQRHPVVDTNVRRLVARAVAGEPDAGPATRPADLVATAELLPVEPARAARASAAFMELGALVCVARAPRCVDCPLASMCAWRASGRTAPVGPTRRPQRYAGTDRQVRGMLLAVLRETTGPVHRDRLDLVWDDDAQRARALAGLVDDGLVEPVGEAYVLAGDRHLADRRIPGPRPAAGPEAGVDPV</sequence>
<proteinExistence type="inferred from homology"/>
<dbReference type="Pfam" id="PF00633">
    <property type="entry name" value="HHH"/>
    <property type="match status" value="1"/>
</dbReference>
<gene>
    <name evidence="14" type="ORF">AAFH96_23110</name>
</gene>
<dbReference type="SMART" id="SM00478">
    <property type="entry name" value="ENDO3c"/>
    <property type="match status" value="1"/>
</dbReference>
<evidence type="ECO:0000256" key="3">
    <source>
        <dbReference type="ARBA" id="ARBA00008343"/>
    </source>
</evidence>
<evidence type="ECO:0000256" key="7">
    <source>
        <dbReference type="ARBA" id="ARBA00022763"/>
    </source>
</evidence>
<protein>
    <recommendedName>
        <fullName evidence="5">Adenine DNA glycosylase</fullName>
        <ecNumber evidence="4">3.2.2.31</ecNumber>
    </recommendedName>
</protein>
<accession>A0ABV5CVK1</accession>
<dbReference type="InterPro" id="IPR011257">
    <property type="entry name" value="DNA_glycosylase"/>
</dbReference>
<evidence type="ECO:0000259" key="13">
    <source>
        <dbReference type="SMART" id="SM00478"/>
    </source>
</evidence>
<evidence type="ECO:0000256" key="10">
    <source>
        <dbReference type="ARBA" id="ARBA00023014"/>
    </source>
</evidence>
<dbReference type="Proteomes" id="UP001582793">
    <property type="component" value="Unassembled WGS sequence"/>
</dbReference>
<keyword evidence="15" id="KW-1185">Reference proteome</keyword>